<keyword evidence="2" id="KW-1185">Reference proteome</keyword>
<dbReference type="Proteomes" id="UP000256845">
    <property type="component" value="Unassembled WGS sequence"/>
</dbReference>
<reference evidence="1 2" key="1">
    <citation type="submission" date="2018-07" db="EMBL/GenBank/DDBJ databases">
        <title>Genomic Encyclopedia of Type Strains, Phase III (KMG-III): the genomes of soil and plant-associated and newly described type strains.</title>
        <authorList>
            <person name="Whitman W."/>
        </authorList>
    </citation>
    <scope>NUCLEOTIDE SEQUENCE [LARGE SCALE GENOMIC DNA]</scope>
    <source>
        <strain evidence="1 2">CECT 8488</strain>
    </source>
</reference>
<organism evidence="1 2">
    <name type="scientific">Aestuariispira insulae</name>
    <dbReference type="NCBI Taxonomy" id="1461337"/>
    <lineage>
        <taxon>Bacteria</taxon>
        <taxon>Pseudomonadati</taxon>
        <taxon>Pseudomonadota</taxon>
        <taxon>Alphaproteobacteria</taxon>
        <taxon>Rhodospirillales</taxon>
        <taxon>Kiloniellaceae</taxon>
        <taxon>Aestuariispira</taxon>
    </lineage>
</organism>
<dbReference type="AlphaFoldDB" id="A0A3D9HXL5"/>
<evidence type="ECO:0000313" key="1">
    <source>
        <dbReference type="EMBL" id="RED54160.1"/>
    </source>
</evidence>
<comment type="caution">
    <text evidence="1">The sequence shown here is derived from an EMBL/GenBank/DDBJ whole genome shotgun (WGS) entry which is preliminary data.</text>
</comment>
<dbReference type="EMBL" id="QRDW01000001">
    <property type="protein sequence ID" value="RED54160.1"/>
    <property type="molecule type" value="Genomic_DNA"/>
</dbReference>
<evidence type="ECO:0000313" key="2">
    <source>
        <dbReference type="Proteomes" id="UP000256845"/>
    </source>
</evidence>
<name>A0A3D9HXL5_9PROT</name>
<protein>
    <submittedName>
        <fullName evidence="1">Uncharacterized protein</fullName>
    </submittedName>
</protein>
<proteinExistence type="predicted"/>
<accession>A0A3D9HXL5</accession>
<sequence length="51" mass="5912">MPADSTFCPNCGAISDYKINMINGRQVLQCRDCTKRFIAEVRQREFTGRNR</sequence>
<gene>
    <name evidence="1" type="ORF">DFP90_101963</name>
</gene>